<reference evidence="3 4" key="1">
    <citation type="submission" date="2020-08" db="EMBL/GenBank/DDBJ databases">
        <title>A Genomic Blueprint of the Chicken Gut Microbiome.</title>
        <authorList>
            <person name="Gilroy R."/>
            <person name="Ravi A."/>
            <person name="Getino M."/>
            <person name="Pursley I."/>
            <person name="Horton D.L."/>
            <person name="Alikhan N.-F."/>
            <person name="Baker D."/>
            <person name="Gharbi K."/>
            <person name="Hall N."/>
            <person name="Watson M."/>
            <person name="Adriaenssens E.M."/>
            <person name="Foster-Nyarko E."/>
            <person name="Jarju S."/>
            <person name="Secka A."/>
            <person name="Antonio M."/>
            <person name="Oren A."/>
            <person name="Chaudhuri R."/>
            <person name="La Ragione R.M."/>
            <person name="Hildebrand F."/>
            <person name="Pallen M.J."/>
        </authorList>
    </citation>
    <scope>NUCLEOTIDE SEQUENCE [LARGE SCALE GENOMIC DNA]</scope>
    <source>
        <strain evidence="3 4">Sa5YUA1</strain>
    </source>
</reference>
<dbReference type="Proteomes" id="UP000657931">
    <property type="component" value="Unassembled WGS sequence"/>
</dbReference>
<evidence type="ECO:0000313" key="3">
    <source>
        <dbReference type="EMBL" id="MBD7938614.1"/>
    </source>
</evidence>
<evidence type="ECO:0000259" key="2">
    <source>
        <dbReference type="Pfam" id="PF04740"/>
    </source>
</evidence>
<name>A0ABR8QSU7_9BACI</name>
<comment type="similarity">
    <text evidence="1">In the N-terminal section; belongs to the LXG family.</text>
</comment>
<dbReference type="EMBL" id="JACSQT010000009">
    <property type="protein sequence ID" value="MBD7938614.1"/>
    <property type="molecule type" value="Genomic_DNA"/>
</dbReference>
<keyword evidence="4" id="KW-1185">Reference proteome</keyword>
<gene>
    <name evidence="3" type="ORF">H9655_16380</name>
</gene>
<accession>A0ABR8QSU7</accession>
<dbReference type="InterPro" id="IPR006829">
    <property type="entry name" value="LXG_dom"/>
</dbReference>
<feature type="domain" description="LXG" evidence="2">
    <location>
        <begin position="6"/>
        <end position="54"/>
    </location>
</feature>
<sequence length="97" mass="10907">MGLYTNNKITQYIERLHHFDQQQTSKLEATAQDLSRLKSTISEIQILFQNGKLSLSTYQPNQLASLLNNPVIGGMSLSQAYGPMALVMMPAYAPLYR</sequence>
<protein>
    <recommendedName>
        <fullName evidence="2">LXG domain-containing protein</fullName>
    </recommendedName>
</protein>
<evidence type="ECO:0000256" key="1">
    <source>
        <dbReference type="ARBA" id="ARBA00034117"/>
    </source>
</evidence>
<comment type="caution">
    <text evidence="3">The sequence shown here is derived from an EMBL/GenBank/DDBJ whole genome shotgun (WGS) entry which is preliminary data.</text>
</comment>
<evidence type="ECO:0000313" key="4">
    <source>
        <dbReference type="Proteomes" id="UP000657931"/>
    </source>
</evidence>
<dbReference type="RefSeq" id="WP_191815996.1">
    <property type="nucleotide sequence ID" value="NZ_JACSQT010000009.1"/>
</dbReference>
<proteinExistence type="inferred from homology"/>
<organism evidence="3 4">
    <name type="scientific">Cytobacillus stercorigallinarum</name>
    <dbReference type="NCBI Taxonomy" id="2762240"/>
    <lineage>
        <taxon>Bacteria</taxon>
        <taxon>Bacillati</taxon>
        <taxon>Bacillota</taxon>
        <taxon>Bacilli</taxon>
        <taxon>Bacillales</taxon>
        <taxon>Bacillaceae</taxon>
        <taxon>Cytobacillus</taxon>
    </lineage>
</organism>
<dbReference type="Pfam" id="PF04740">
    <property type="entry name" value="LXG"/>
    <property type="match status" value="1"/>
</dbReference>